<dbReference type="AlphaFoldDB" id="A0A915E6S5"/>
<dbReference type="PROSITE" id="PS51352">
    <property type="entry name" value="THIOREDOXIN_2"/>
    <property type="match status" value="1"/>
</dbReference>
<feature type="active site" description="Nucleophile" evidence="3">
    <location>
        <position position="35"/>
    </location>
</feature>
<dbReference type="Pfam" id="PF00085">
    <property type="entry name" value="Thioredoxin"/>
    <property type="match status" value="1"/>
</dbReference>
<reference evidence="7" key="1">
    <citation type="submission" date="2022-11" db="UniProtKB">
        <authorList>
            <consortium name="WormBaseParasite"/>
        </authorList>
    </citation>
    <scope>IDENTIFICATION</scope>
</reference>
<dbReference type="PANTHER" id="PTHR46115">
    <property type="entry name" value="THIOREDOXIN-LIKE PROTEIN 1"/>
    <property type="match status" value="1"/>
</dbReference>
<organism evidence="6 7">
    <name type="scientific">Ditylenchus dipsaci</name>
    <dbReference type="NCBI Taxonomy" id="166011"/>
    <lineage>
        <taxon>Eukaryota</taxon>
        <taxon>Metazoa</taxon>
        <taxon>Ecdysozoa</taxon>
        <taxon>Nematoda</taxon>
        <taxon>Chromadorea</taxon>
        <taxon>Rhabditida</taxon>
        <taxon>Tylenchina</taxon>
        <taxon>Tylenchomorpha</taxon>
        <taxon>Sphaerularioidea</taxon>
        <taxon>Anguinidae</taxon>
        <taxon>Anguininae</taxon>
        <taxon>Ditylenchus</taxon>
    </lineage>
</organism>
<dbReference type="PROSITE" id="PS00194">
    <property type="entry name" value="THIOREDOXIN_1"/>
    <property type="match status" value="1"/>
</dbReference>
<dbReference type="GO" id="GO:0015035">
    <property type="term" value="F:protein-disulfide reductase activity"/>
    <property type="evidence" value="ECO:0007669"/>
    <property type="project" value="InterPro"/>
</dbReference>
<feature type="site" description="Deprotonates C-terminal active site Cys" evidence="3">
    <location>
        <position position="29"/>
    </location>
</feature>
<dbReference type="WBParaSite" id="jg2945.1">
    <property type="protein sequence ID" value="jg2945.1"/>
    <property type="gene ID" value="jg2945"/>
</dbReference>
<name>A0A915E6S5_9BILA</name>
<accession>A0A915E6S5</accession>
<dbReference type="PRINTS" id="PR00421">
    <property type="entry name" value="THIOREDOXIN"/>
</dbReference>
<dbReference type="InterPro" id="IPR017937">
    <property type="entry name" value="Thioredoxin_CS"/>
</dbReference>
<sequence>MVVLEPKDTDEFEKILKNASKSKQMVVVDFFATWCGPCRMMGPKFHKMAEQYAEMIFVKLDVEEHEELVGEYDVKVMPTFVFIKNNDQEMIEGNNEADLRAALEKHHK</sequence>
<protein>
    <recommendedName>
        <fullName evidence="2">Thioredoxin</fullName>
    </recommendedName>
</protein>
<dbReference type="FunFam" id="3.40.30.10:FF:000245">
    <property type="entry name" value="Thioredoxin"/>
    <property type="match status" value="1"/>
</dbReference>
<feature type="site" description="Contributes to redox potential value" evidence="3">
    <location>
        <position position="37"/>
    </location>
</feature>
<comment type="similarity">
    <text evidence="2">Belongs to the thioredoxin family.</text>
</comment>
<keyword evidence="1 4" id="KW-1015">Disulfide bond</keyword>
<evidence type="ECO:0000256" key="2">
    <source>
        <dbReference type="PIRNR" id="PIRNR000077"/>
    </source>
</evidence>
<dbReference type="Gene3D" id="3.40.30.10">
    <property type="entry name" value="Glutaredoxin"/>
    <property type="match status" value="1"/>
</dbReference>
<keyword evidence="6" id="KW-1185">Reference proteome</keyword>
<dbReference type="CDD" id="cd02947">
    <property type="entry name" value="TRX_family"/>
    <property type="match status" value="1"/>
</dbReference>
<dbReference type="PIRSF" id="PIRSF000077">
    <property type="entry name" value="Thioredoxin"/>
    <property type="match status" value="1"/>
</dbReference>
<dbReference type="Proteomes" id="UP000887574">
    <property type="component" value="Unplaced"/>
</dbReference>
<feature type="active site" description="Nucleophile" evidence="3">
    <location>
        <position position="38"/>
    </location>
</feature>
<feature type="domain" description="Thioredoxin" evidence="5">
    <location>
        <begin position="1"/>
        <end position="108"/>
    </location>
</feature>
<feature type="disulfide bond" description="Redox-active" evidence="4">
    <location>
        <begin position="35"/>
        <end position="38"/>
    </location>
</feature>
<evidence type="ECO:0000313" key="6">
    <source>
        <dbReference type="Proteomes" id="UP000887574"/>
    </source>
</evidence>
<dbReference type="InterPro" id="IPR013766">
    <property type="entry name" value="Thioredoxin_domain"/>
</dbReference>
<dbReference type="InterPro" id="IPR036249">
    <property type="entry name" value="Thioredoxin-like_sf"/>
</dbReference>
<keyword evidence="4" id="KW-0676">Redox-active center</keyword>
<proteinExistence type="inferred from homology"/>
<dbReference type="InterPro" id="IPR005746">
    <property type="entry name" value="Thioredoxin"/>
</dbReference>
<evidence type="ECO:0000256" key="4">
    <source>
        <dbReference type="PIRSR" id="PIRSR000077-4"/>
    </source>
</evidence>
<evidence type="ECO:0000256" key="3">
    <source>
        <dbReference type="PIRSR" id="PIRSR000077-1"/>
    </source>
</evidence>
<evidence type="ECO:0000256" key="1">
    <source>
        <dbReference type="ARBA" id="ARBA00023157"/>
    </source>
</evidence>
<evidence type="ECO:0000313" key="7">
    <source>
        <dbReference type="WBParaSite" id="jg2945.1"/>
    </source>
</evidence>
<feature type="site" description="Contributes to redox potential value" evidence="3">
    <location>
        <position position="36"/>
    </location>
</feature>
<dbReference type="SUPFAM" id="SSF52833">
    <property type="entry name" value="Thioredoxin-like"/>
    <property type="match status" value="1"/>
</dbReference>
<evidence type="ECO:0000259" key="5">
    <source>
        <dbReference type="PROSITE" id="PS51352"/>
    </source>
</evidence>